<evidence type="ECO:0000313" key="1">
    <source>
        <dbReference type="EMBL" id="MPM35613.1"/>
    </source>
</evidence>
<dbReference type="EMBL" id="VSSQ01007343">
    <property type="protein sequence ID" value="MPM35613.1"/>
    <property type="molecule type" value="Genomic_DNA"/>
</dbReference>
<reference evidence="1" key="1">
    <citation type="submission" date="2019-08" db="EMBL/GenBank/DDBJ databases">
        <authorList>
            <person name="Kucharzyk K."/>
            <person name="Murdoch R.W."/>
            <person name="Higgins S."/>
            <person name="Loffler F."/>
        </authorList>
    </citation>
    <scope>NUCLEOTIDE SEQUENCE</scope>
</reference>
<organism evidence="1">
    <name type="scientific">bioreactor metagenome</name>
    <dbReference type="NCBI Taxonomy" id="1076179"/>
    <lineage>
        <taxon>unclassified sequences</taxon>
        <taxon>metagenomes</taxon>
        <taxon>ecological metagenomes</taxon>
    </lineage>
</organism>
<comment type="caution">
    <text evidence="1">The sequence shown here is derived from an EMBL/GenBank/DDBJ whole genome shotgun (WGS) entry which is preliminary data.</text>
</comment>
<protein>
    <submittedName>
        <fullName evidence="1">Uncharacterized protein</fullName>
    </submittedName>
</protein>
<name>A0A644ZA85_9ZZZZ</name>
<proteinExistence type="predicted"/>
<gene>
    <name evidence="1" type="ORF">SDC9_82206</name>
</gene>
<accession>A0A644ZA85</accession>
<sequence>MASCFRAVVGFVAFVGVIVARPSEKSQSAEMWYNKSIKNRAAMSMKYVEGQDREQMTLLPTALRIT</sequence>
<dbReference type="AlphaFoldDB" id="A0A644ZA85"/>